<dbReference type="Proteomes" id="UP001500418">
    <property type="component" value="Unassembled WGS sequence"/>
</dbReference>
<reference evidence="2 3" key="1">
    <citation type="journal article" date="2019" name="Int. J. Syst. Evol. Microbiol.">
        <title>The Global Catalogue of Microorganisms (GCM) 10K type strain sequencing project: providing services to taxonomists for standard genome sequencing and annotation.</title>
        <authorList>
            <consortium name="The Broad Institute Genomics Platform"/>
            <consortium name="The Broad Institute Genome Sequencing Center for Infectious Disease"/>
            <person name="Wu L."/>
            <person name="Ma J."/>
        </authorList>
    </citation>
    <scope>NUCLEOTIDE SEQUENCE [LARGE SCALE GENOMIC DNA]</scope>
    <source>
        <strain evidence="2 3">JCM 11444</strain>
    </source>
</reference>
<keyword evidence="3" id="KW-1185">Reference proteome</keyword>
<feature type="region of interest" description="Disordered" evidence="1">
    <location>
        <begin position="93"/>
        <end position="115"/>
    </location>
</feature>
<proteinExistence type="predicted"/>
<gene>
    <name evidence="2" type="ORF">GCM10009575_014180</name>
</gene>
<name>A0ABN1P1V9_9ACTN</name>
<organism evidence="2 3">
    <name type="scientific">Streptomyces rhizosphaericus</name>
    <dbReference type="NCBI Taxonomy" id="114699"/>
    <lineage>
        <taxon>Bacteria</taxon>
        <taxon>Bacillati</taxon>
        <taxon>Actinomycetota</taxon>
        <taxon>Actinomycetes</taxon>
        <taxon>Kitasatosporales</taxon>
        <taxon>Streptomycetaceae</taxon>
        <taxon>Streptomyces</taxon>
        <taxon>Streptomyces violaceusniger group</taxon>
    </lineage>
</organism>
<comment type="caution">
    <text evidence="2">The sequence shown here is derived from an EMBL/GenBank/DDBJ whole genome shotgun (WGS) entry which is preliminary data.</text>
</comment>
<sequence length="115" mass="13130">MRAGVKRAPFMSNWGSTQVKHLQPQRHIIERRKPVHPLLMQGHLQRRLLRRDLERLTVLRQASGEVQVDPDPQKYQKCQTCRDDVGQRDHVSGLLRAQVPDPILPTRGSAGEGLS</sequence>
<evidence type="ECO:0000313" key="3">
    <source>
        <dbReference type="Proteomes" id="UP001500418"/>
    </source>
</evidence>
<dbReference type="EMBL" id="BAAAID010000005">
    <property type="protein sequence ID" value="GAA0920911.1"/>
    <property type="molecule type" value="Genomic_DNA"/>
</dbReference>
<protein>
    <submittedName>
        <fullName evidence="2">Uncharacterized protein</fullName>
    </submittedName>
</protein>
<accession>A0ABN1P1V9</accession>
<evidence type="ECO:0000256" key="1">
    <source>
        <dbReference type="SAM" id="MobiDB-lite"/>
    </source>
</evidence>
<evidence type="ECO:0000313" key="2">
    <source>
        <dbReference type="EMBL" id="GAA0920911.1"/>
    </source>
</evidence>